<sequence>MSRTLVSHCPTCGHKARIESSKVISKELKQLYFSCGDPACGQTWVSNLEYSHTLSPSAYQLPENMREQLKTTTLSQQQNLFECITSPVQ</sequence>
<dbReference type="Proteomes" id="UP000184001">
    <property type="component" value="Unassembled WGS sequence"/>
</dbReference>
<accession>A0A8G2FCC4</accession>
<organism evidence="2 3">
    <name type="scientific">Halodesulfovibrio aestuarii</name>
    <dbReference type="NCBI Taxonomy" id="126333"/>
    <lineage>
        <taxon>Bacteria</taxon>
        <taxon>Pseudomonadati</taxon>
        <taxon>Thermodesulfobacteriota</taxon>
        <taxon>Desulfovibrionia</taxon>
        <taxon>Desulfovibrionales</taxon>
        <taxon>Desulfovibrionaceae</taxon>
        <taxon>Halodesulfovibrio</taxon>
    </lineage>
</organism>
<protein>
    <submittedName>
        <fullName evidence="2">Ogr/Delta-like zinc finger</fullName>
    </submittedName>
</protein>
<evidence type="ECO:0000313" key="3">
    <source>
        <dbReference type="Proteomes" id="UP000184001"/>
    </source>
</evidence>
<name>A0A8G2FCC4_9BACT</name>
<dbReference type="RefSeq" id="WP_019999238.1">
    <property type="nucleotide sequence ID" value="NZ_CP192220.1"/>
</dbReference>
<feature type="domain" description="Zinc finger Ogr/Delta-type" evidence="1">
    <location>
        <begin position="8"/>
        <end position="54"/>
    </location>
</feature>
<evidence type="ECO:0000313" key="2">
    <source>
        <dbReference type="EMBL" id="SHJ71788.1"/>
    </source>
</evidence>
<comment type="caution">
    <text evidence="2">The sequence shown here is derived from an EMBL/GenBank/DDBJ whole genome shotgun (WGS) entry which is preliminary data.</text>
</comment>
<dbReference type="EMBL" id="FQZR01000011">
    <property type="protein sequence ID" value="SHJ71788.1"/>
    <property type="molecule type" value="Genomic_DNA"/>
</dbReference>
<gene>
    <name evidence="2" type="ORF">SAMN05660830_03066</name>
</gene>
<dbReference type="AlphaFoldDB" id="A0A8G2FCC4"/>
<proteinExistence type="predicted"/>
<reference evidence="2 3" key="1">
    <citation type="submission" date="2016-11" db="EMBL/GenBank/DDBJ databases">
        <authorList>
            <person name="Varghese N."/>
            <person name="Submissions S."/>
        </authorList>
    </citation>
    <scope>NUCLEOTIDE SEQUENCE [LARGE SCALE GENOMIC DNA]</scope>
    <source>
        <strain evidence="2 3">DSM 17919</strain>
    </source>
</reference>
<dbReference type="InterPro" id="IPR007684">
    <property type="entry name" value="Znf_Ogr/Delta"/>
</dbReference>
<evidence type="ECO:0000259" key="1">
    <source>
        <dbReference type="Pfam" id="PF04606"/>
    </source>
</evidence>
<dbReference type="Pfam" id="PF04606">
    <property type="entry name" value="Ogr_Delta"/>
    <property type="match status" value="1"/>
</dbReference>